<protein>
    <recommendedName>
        <fullName evidence="7">Small ribosomal subunit protein uS5m</fullName>
    </recommendedName>
</protein>
<dbReference type="AlphaFoldDB" id="A0AAE0NSW5"/>
<dbReference type="InterPro" id="IPR020568">
    <property type="entry name" value="Ribosomal_Su5_D2-typ_SF"/>
</dbReference>
<evidence type="ECO:0000256" key="2">
    <source>
        <dbReference type="ARBA" id="ARBA00008945"/>
    </source>
</evidence>
<dbReference type="FunFam" id="3.30.160.20:FF:000022">
    <property type="entry name" value="28S ribosomal protein S5, mitochondrial"/>
    <property type="match status" value="1"/>
</dbReference>
<comment type="function">
    <text evidence="6">Component of the mitochondrial ribosome (mitoribosome), a dedicated translation machinery responsible for the synthesis of mitochondrial genome-encoded proteins, including at least some of the essential transmembrane subunits of the mitochondrial respiratory chain. The mitoribosomes are attached to the mitochondrial inner membrane and translation products are cotranslationally integrated into the membrane.</text>
</comment>
<dbReference type="PANTHER" id="PTHR48277">
    <property type="entry name" value="MITOCHONDRIAL RIBOSOMAL PROTEIN S5"/>
    <property type="match status" value="1"/>
</dbReference>
<dbReference type="Pfam" id="PF00333">
    <property type="entry name" value="Ribosomal_S5"/>
    <property type="match status" value="1"/>
</dbReference>
<evidence type="ECO:0000259" key="10">
    <source>
        <dbReference type="PROSITE" id="PS50881"/>
    </source>
</evidence>
<evidence type="ECO:0000256" key="4">
    <source>
        <dbReference type="ARBA" id="ARBA00023128"/>
    </source>
</evidence>
<comment type="subcellular location">
    <subcellularLocation>
        <location evidence="1">Mitochondrion</location>
    </subcellularLocation>
</comment>
<keyword evidence="3 8" id="KW-0689">Ribosomal protein</keyword>
<evidence type="ECO:0000256" key="9">
    <source>
        <dbReference type="RuleBase" id="RU003823"/>
    </source>
</evidence>
<dbReference type="GO" id="GO:0003735">
    <property type="term" value="F:structural constituent of ribosome"/>
    <property type="evidence" value="ECO:0007669"/>
    <property type="project" value="UniProtKB-UniRule"/>
</dbReference>
<dbReference type="Pfam" id="PF03719">
    <property type="entry name" value="Ribosomal_S5_C"/>
    <property type="match status" value="1"/>
</dbReference>
<dbReference type="InterPro" id="IPR005324">
    <property type="entry name" value="Ribosomal_uS5_C"/>
</dbReference>
<dbReference type="SUPFAM" id="SSF54211">
    <property type="entry name" value="Ribosomal protein S5 domain 2-like"/>
    <property type="match status" value="1"/>
</dbReference>
<evidence type="ECO:0000256" key="7">
    <source>
        <dbReference type="ARBA" id="ARBA00039335"/>
    </source>
</evidence>
<proteinExistence type="inferred from homology"/>
<dbReference type="InterPro" id="IPR013810">
    <property type="entry name" value="Ribosomal_uS5_N"/>
</dbReference>
<dbReference type="Proteomes" id="UP001285441">
    <property type="component" value="Unassembled WGS sequence"/>
</dbReference>
<keyword evidence="12" id="KW-1185">Reference proteome</keyword>
<reference evidence="11" key="2">
    <citation type="submission" date="2023-06" db="EMBL/GenBank/DDBJ databases">
        <authorList>
            <consortium name="Lawrence Berkeley National Laboratory"/>
            <person name="Haridas S."/>
            <person name="Hensen N."/>
            <person name="Bonometti L."/>
            <person name="Westerberg I."/>
            <person name="Brannstrom I.O."/>
            <person name="Guillou S."/>
            <person name="Cros-Aarteil S."/>
            <person name="Calhoun S."/>
            <person name="Kuo A."/>
            <person name="Mondo S."/>
            <person name="Pangilinan J."/>
            <person name="Riley R."/>
            <person name="LaButti K."/>
            <person name="Andreopoulos B."/>
            <person name="Lipzen A."/>
            <person name="Chen C."/>
            <person name="Yanf M."/>
            <person name="Daum C."/>
            <person name="Ng V."/>
            <person name="Clum A."/>
            <person name="Steindorff A."/>
            <person name="Ohm R."/>
            <person name="Martin F."/>
            <person name="Silar P."/>
            <person name="Natvig D."/>
            <person name="Lalanne C."/>
            <person name="Gautier V."/>
            <person name="Ament-velasquez S.L."/>
            <person name="Kruys A."/>
            <person name="Hutchinson M.I."/>
            <person name="Powell A.J."/>
            <person name="Barry K."/>
            <person name="Miller A.N."/>
            <person name="Grigoriev I.V."/>
            <person name="Debuchy R."/>
            <person name="Gladieux P."/>
            <person name="Thoren M.H."/>
            <person name="Johannesson H."/>
        </authorList>
    </citation>
    <scope>NUCLEOTIDE SEQUENCE</scope>
    <source>
        <strain evidence="11">CBS 232.78</strain>
    </source>
</reference>
<dbReference type="GO" id="GO:0005763">
    <property type="term" value="C:mitochondrial small ribosomal subunit"/>
    <property type="evidence" value="ECO:0007669"/>
    <property type="project" value="UniProtKB-ARBA"/>
</dbReference>
<reference evidence="11" key="1">
    <citation type="journal article" date="2023" name="Mol. Phylogenet. Evol.">
        <title>Genome-scale phylogeny and comparative genomics of the fungal order Sordariales.</title>
        <authorList>
            <person name="Hensen N."/>
            <person name="Bonometti L."/>
            <person name="Westerberg I."/>
            <person name="Brannstrom I.O."/>
            <person name="Guillou S."/>
            <person name="Cros-Aarteil S."/>
            <person name="Calhoun S."/>
            <person name="Haridas S."/>
            <person name="Kuo A."/>
            <person name="Mondo S."/>
            <person name="Pangilinan J."/>
            <person name="Riley R."/>
            <person name="LaButti K."/>
            <person name="Andreopoulos B."/>
            <person name="Lipzen A."/>
            <person name="Chen C."/>
            <person name="Yan M."/>
            <person name="Daum C."/>
            <person name="Ng V."/>
            <person name="Clum A."/>
            <person name="Steindorff A."/>
            <person name="Ohm R.A."/>
            <person name="Martin F."/>
            <person name="Silar P."/>
            <person name="Natvig D.O."/>
            <person name="Lalanne C."/>
            <person name="Gautier V."/>
            <person name="Ament-Velasquez S.L."/>
            <person name="Kruys A."/>
            <person name="Hutchinson M.I."/>
            <person name="Powell A.J."/>
            <person name="Barry K."/>
            <person name="Miller A.N."/>
            <person name="Grigoriev I.V."/>
            <person name="Debuchy R."/>
            <person name="Gladieux P."/>
            <person name="Hiltunen Thoren M."/>
            <person name="Johannesson H."/>
        </authorList>
    </citation>
    <scope>NUCLEOTIDE SEQUENCE</scope>
    <source>
        <strain evidence="11">CBS 232.78</strain>
    </source>
</reference>
<feature type="domain" description="S5 DRBM" evidence="10">
    <location>
        <begin position="304"/>
        <end position="367"/>
    </location>
</feature>
<dbReference type="FunFam" id="3.30.230.10:FF:000041">
    <property type="entry name" value="37S ribosomal protein S5"/>
    <property type="match status" value="1"/>
</dbReference>
<dbReference type="InterPro" id="IPR000851">
    <property type="entry name" value="Ribosomal_uS5"/>
</dbReference>
<dbReference type="PANTHER" id="PTHR48277:SF1">
    <property type="entry name" value="MITOCHONDRIAL RIBOSOMAL PROTEIN S5"/>
    <property type="match status" value="1"/>
</dbReference>
<evidence type="ECO:0000256" key="3">
    <source>
        <dbReference type="ARBA" id="ARBA00022980"/>
    </source>
</evidence>
<organism evidence="11 12">
    <name type="scientific">Podospora didyma</name>
    <dbReference type="NCBI Taxonomy" id="330526"/>
    <lineage>
        <taxon>Eukaryota</taxon>
        <taxon>Fungi</taxon>
        <taxon>Dikarya</taxon>
        <taxon>Ascomycota</taxon>
        <taxon>Pezizomycotina</taxon>
        <taxon>Sordariomycetes</taxon>
        <taxon>Sordariomycetidae</taxon>
        <taxon>Sordariales</taxon>
        <taxon>Podosporaceae</taxon>
        <taxon>Podospora</taxon>
    </lineage>
</organism>
<dbReference type="SUPFAM" id="SSF54768">
    <property type="entry name" value="dsRNA-binding domain-like"/>
    <property type="match status" value="1"/>
</dbReference>
<comment type="caution">
    <text evidence="11">The sequence shown here is derived from an EMBL/GenBank/DDBJ whole genome shotgun (WGS) entry which is preliminary data.</text>
</comment>
<evidence type="ECO:0000313" key="12">
    <source>
        <dbReference type="Proteomes" id="UP001285441"/>
    </source>
</evidence>
<evidence type="ECO:0000256" key="5">
    <source>
        <dbReference type="ARBA" id="ARBA00023274"/>
    </source>
</evidence>
<dbReference type="InterPro" id="IPR014721">
    <property type="entry name" value="Ribsml_uS5_D2-typ_fold_subgr"/>
</dbReference>
<accession>A0AAE0NSW5</accession>
<gene>
    <name evidence="11" type="ORF">B0H63DRAFT_150097</name>
</gene>
<dbReference type="Gene3D" id="3.30.230.10">
    <property type="match status" value="1"/>
</dbReference>
<evidence type="ECO:0000256" key="8">
    <source>
        <dbReference type="PROSITE-ProRule" id="PRU00268"/>
    </source>
</evidence>
<dbReference type="GO" id="GO:0006412">
    <property type="term" value="P:translation"/>
    <property type="evidence" value="ECO:0007669"/>
    <property type="project" value="InterPro"/>
</dbReference>
<keyword evidence="5 8" id="KW-0687">Ribonucleoprotein</keyword>
<evidence type="ECO:0000256" key="1">
    <source>
        <dbReference type="ARBA" id="ARBA00004173"/>
    </source>
</evidence>
<keyword evidence="4" id="KW-0496">Mitochondrion</keyword>
<dbReference type="Gene3D" id="3.30.160.20">
    <property type="match status" value="1"/>
</dbReference>
<sequence length="468" mass="51436">MSVTRPATRSLLSGRLAVVVPIPPAPTCHRSFHSSAPLAVRSRPRFRNILAKDMGLDTPKKVESFAQKKFPKYSPAELAQLRTLYSPEQIAALQAGEAAIDPKDLTIQGRLRVDPYVLPYIDDFSDIQPIIDKRPRKNAPPDPNARFMNLDEFTLDLIQWADSDAARKGDVTGQLKKLTDFVADEYKNVAEGKWPGKVRDQAREAFMAYLQAQSGKPEKLGDGASVGGPTDADILEYILERSSMTDNGLKSNSSMAPALPNKVPGVAGLYKNAIDPEDEGLDDSGIYRELKKSTGMTVKQILGLTVKVLHVRSVVNQTRLGKIRSASVQVIAGNKDGWLGLGQSKAIELPIARQKATMMAIRNMKPIPRYEKRTVFGNLEAKVGGTIVRLNARPPGFGLRVSHRIFEMCRAAGIHDLSATMPRSRNPMNSIKATYEALLNQPNPDEIARGRGKKLVDVRKVYYGGATE</sequence>
<evidence type="ECO:0000256" key="6">
    <source>
        <dbReference type="ARBA" id="ARBA00037226"/>
    </source>
</evidence>
<evidence type="ECO:0000313" key="11">
    <source>
        <dbReference type="EMBL" id="KAK3387123.1"/>
    </source>
</evidence>
<name>A0AAE0NSW5_9PEZI</name>
<dbReference type="EMBL" id="JAULSW010000003">
    <property type="protein sequence ID" value="KAK3387123.1"/>
    <property type="molecule type" value="Genomic_DNA"/>
</dbReference>
<dbReference type="GO" id="GO:0003723">
    <property type="term" value="F:RNA binding"/>
    <property type="evidence" value="ECO:0007669"/>
    <property type="project" value="InterPro"/>
</dbReference>
<dbReference type="PROSITE" id="PS50881">
    <property type="entry name" value="S5_DSRBD"/>
    <property type="match status" value="1"/>
</dbReference>
<comment type="similarity">
    <text evidence="2 9">Belongs to the universal ribosomal protein uS5 family.</text>
</comment>